<dbReference type="PANTHER" id="PTHR31896">
    <property type="entry name" value="FAMILY REGULATORY PROTEIN, PUTATIVE (AFU_ORTHOLOGUE AFUA_3G14730)-RELATED"/>
    <property type="match status" value="1"/>
</dbReference>
<sequence length="234" mass="26783">MSRTSRWYCSRFLEWADGIKSFKGISESLIEFQMTELKDGVFIGYGYNHISFFNTWSDICLTGSDRENFPPLPLRGWFLGGVEFSIRIPVSETVLSPITAVSSLLEDLQDMVFQFTRRNISELKAKANGEVDSDDRKISSLQAILAHLWRSIIRNSDLHPEEVIHCDLLMDMRRRLNPLLEKDDDDDNRRINASKRAGMGCFAMGSQTNEEYKVFAENWANRKCLGILLLSGSL</sequence>
<protein>
    <submittedName>
        <fullName evidence="2">Uncharacterized protein</fullName>
    </submittedName>
</protein>
<dbReference type="Pfam" id="PF02458">
    <property type="entry name" value="Transferase"/>
    <property type="match status" value="1"/>
</dbReference>
<dbReference type="Proteomes" id="UP000836841">
    <property type="component" value="Chromosome 5"/>
</dbReference>
<keyword evidence="1" id="KW-0808">Transferase</keyword>
<dbReference type="AlphaFoldDB" id="A0AAU9SIJ3"/>
<evidence type="ECO:0000313" key="3">
    <source>
        <dbReference type="Proteomes" id="UP000836841"/>
    </source>
</evidence>
<reference evidence="2 3" key="1">
    <citation type="submission" date="2022-03" db="EMBL/GenBank/DDBJ databases">
        <authorList>
            <person name="Nunn A."/>
            <person name="Chopra R."/>
            <person name="Nunn A."/>
            <person name="Contreras Garrido A."/>
        </authorList>
    </citation>
    <scope>NUCLEOTIDE SEQUENCE [LARGE SCALE GENOMIC DNA]</scope>
</reference>
<gene>
    <name evidence="2" type="ORF">TAV2_LOCUS15837</name>
</gene>
<evidence type="ECO:0000313" key="2">
    <source>
        <dbReference type="EMBL" id="CAH2066028.1"/>
    </source>
</evidence>
<proteinExistence type="predicted"/>
<name>A0AAU9SIJ3_THLAR</name>
<evidence type="ECO:0000256" key="1">
    <source>
        <dbReference type="ARBA" id="ARBA00022679"/>
    </source>
</evidence>
<dbReference type="EMBL" id="OU466861">
    <property type="protein sequence ID" value="CAH2066028.1"/>
    <property type="molecule type" value="Genomic_DNA"/>
</dbReference>
<dbReference type="InterPro" id="IPR051283">
    <property type="entry name" value="Sec_Metabolite_Acyltrans"/>
</dbReference>
<keyword evidence="3" id="KW-1185">Reference proteome</keyword>
<dbReference type="InterPro" id="IPR023213">
    <property type="entry name" value="CAT-like_dom_sf"/>
</dbReference>
<dbReference type="Gene3D" id="3.30.559.10">
    <property type="entry name" value="Chloramphenicol acetyltransferase-like domain"/>
    <property type="match status" value="1"/>
</dbReference>
<dbReference type="PANTHER" id="PTHR31896:SF66">
    <property type="entry name" value="ANTHRANILATE N-HYDROXYCINNAMOYL_BENZOYLTRANSFERASE-LIKE PROTEIN"/>
    <property type="match status" value="1"/>
</dbReference>
<organism evidence="2 3">
    <name type="scientific">Thlaspi arvense</name>
    <name type="common">Field penny-cress</name>
    <dbReference type="NCBI Taxonomy" id="13288"/>
    <lineage>
        <taxon>Eukaryota</taxon>
        <taxon>Viridiplantae</taxon>
        <taxon>Streptophyta</taxon>
        <taxon>Embryophyta</taxon>
        <taxon>Tracheophyta</taxon>
        <taxon>Spermatophyta</taxon>
        <taxon>Magnoliopsida</taxon>
        <taxon>eudicotyledons</taxon>
        <taxon>Gunneridae</taxon>
        <taxon>Pentapetalae</taxon>
        <taxon>rosids</taxon>
        <taxon>malvids</taxon>
        <taxon>Brassicales</taxon>
        <taxon>Brassicaceae</taxon>
        <taxon>Thlaspideae</taxon>
        <taxon>Thlaspi</taxon>
    </lineage>
</organism>
<accession>A0AAU9SIJ3</accession>
<dbReference type="GO" id="GO:0016740">
    <property type="term" value="F:transferase activity"/>
    <property type="evidence" value="ECO:0007669"/>
    <property type="project" value="UniProtKB-KW"/>
</dbReference>